<accession>A0A926HZZ9</accession>
<dbReference type="Pfam" id="PF03899">
    <property type="entry name" value="ATP-synt_I"/>
    <property type="match status" value="1"/>
</dbReference>
<evidence type="ECO:0000256" key="5">
    <source>
        <dbReference type="ARBA" id="ARBA00023136"/>
    </source>
</evidence>
<dbReference type="AlphaFoldDB" id="A0A926HZZ9"/>
<evidence type="ECO:0000256" key="2">
    <source>
        <dbReference type="ARBA" id="ARBA00022475"/>
    </source>
</evidence>
<evidence type="ECO:0000313" key="8">
    <source>
        <dbReference type="EMBL" id="MBC8542659.1"/>
    </source>
</evidence>
<feature type="region of interest" description="Disordered" evidence="6">
    <location>
        <begin position="159"/>
        <end position="187"/>
    </location>
</feature>
<dbReference type="Proteomes" id="UP000657006">
    <property type="component" value="Unassembled WGS sequence"/>
</dbReference>
<protein>
    <submittedName>
        <fullName evidence="8">ATP synthase subunit I</fullName>
    </submittedName>
</protein>
<sequence>MNDTKTPSLFLQLSWKIAAFCLLLFGVGCIFADPLAWGKGVLFGGLFTILRLKMMEIAVKKAVSKPSGRASGYMSAQYFIRYLMSAAVLIVAALEPSIDVLATALAMLSLKVATYAQTLLDKRTPRDGSVEFNEWVDEEDETVEQWDRWQTYNLKARKREKKRKKLDRTPLPVEASAQDQRQDEGQQLSFFDEEYQEILSGAEKDKPQEDEEVRSR</sequence>
<evidence type="ECO:0000313" key="9">
    <source>
        <dbReference type="Proteomes" id="UP000657006"/>
    </source>
</evidence>
<keyword evidence="9" id="KW-1185">Reference proteome</keyword>
<keyword evidence="3 7" id="KW-0812">Transmembrane</keyword>
<dbReference type="EMBL" id="JACRSQ010000003">
    <property type="protein sequence ID" value="MBC8542659.1"/>
    <property type="molecule type" value="Genomic_DNA"/>
</dbReference>
<proteinExistence type="predicted"/>
<evidence type="ECO:0000256" key="7">
    <source>
        <dbReference type="SAM" id="Phobius"/>
    </source>
</evidence>
<organism evidence="8 9">
    <name type="scientific">Bianquea renquensis</name>
    <dbReference type="NCBI Taxonomy" id="2763661"/>
    <lineage>
        <taxon>Bacteria</taxon>
        <taxon>Bacillati</taxon>
        <taxon>Bacillota</taxon>
        <taxon>Clostridia</taxon>
        <taxon>Eubacteriales</taxon>
        <taxon>Bianqueaceae</taxon>
        <taxon>Bianquea</taxon>
    </lineage>
</organism>
<evidence type="ECO:0000256" key="3">
    <source>
        <dbReference type="ARBA" id="ARBA00022692"/>
    </source>
</evidence>
<dbReference type="RefSeq" id="WP_177717364.1">
    <property type="nucleotide sequence ID" value="NZ_JACRSQ010000003.1"/>
</dbReference>
<evidence type="ECO:0000256" key="1">
    <source>
        <dbReference type="ARBA" id="ARBA00004651"/>
    </source>
</evidence>
<dbReference type="InterPro" id="IPR005598">
    <property type="entry name" value="ATP_synth_I"/>
</dbReference>
<reference evidence="8" key="1">
    <citation type="submission" date="2020-08" db="EMBL/GenBank/DDBJ databases">
        <title>Genome public.</title>
        <authorList>
            <person name="Liu C."/>
            <person name="Sun Q."/>
        </authorList>
    </citation>
    <scope>NUCLEOTIDE SEQUENCE</scope>
    <source>
        <strain evidence="8">NSJ-32</strain>
    </source>
</reference>
<evidence type="ECO:0000256" key="6">
    <source>
        <dbReference type="SAM" id="MobiDB-lite"/>
    </source>
</evidence>
<comment type="caution">
    <text evidence="8">The sequence shown here is derived from an EMBL/GenBank/DDBJ whole genome shotgun (WGS) entry which is preliminary data.</text>
</comment>
<dbReference type="GO" id="GO:0005886">
    <property type="term" value="C:plasma membrane"/>
    <property type="evidence" value="ECO:0007669"/>
    <property type="project" value="UniProtKB-SubCell"/>
</dbReference>
<comment type="subcellular location">
    <subcellularLocation>
        <location evidence="1">Cell membrane</location>
        <topology evidence="1">Multi-pass membrane protein</topology>
    </subcellularLocation>
</comment>
<gene>
    <name evidence="8" type="ORF">H8730_03730</name>
</gene>
<name>A0A926HZZ9_9FIRM</name>
<keyword evidence="2" id="KW-1003">Cell membrane</keyword>
<evidence type="ECO:0000256" key="4">
    <source>
        <dbReference type="ARBA" id="ARBA00022989"/>
    </source>
</evidence>
<keyword evidence="5 7" id="KW-0472">Membrane</keyword>
<feature type="transmembrane region" description="Helical" evidence="7">
    <location>
        <begin position="79"/>
        <end position="94"/>
    </location>
</feature>
<keyword evidence="4 7" id="KW-1133">Transmembrane helix</keyword>
<dbReference type="PROSITE" id="PS51257">
    <property type="entry name" value="PROKAR_LIPOPROTEIN"/>
    <property type="match status" value="1"/>
</dbReference>